<dbReference type="Gene3D" id="2.10.25.10">
    <property type="entry name" value="Laminin"/>
    <property type="match status" value="2"/>
</dbReference>
<dbReference type="EnsemblMetazoa" id="CLYHEMT022929.1">
    <property type="protein sequence ID" value="CLYHEMP022929.1"/>
    <property type="gene ID" value="CLYHEMG022929"/>
</dbReference>
<dbReference type="Proteomes" id="UP000594262">
    <property type="component" value="Unplaced"/>
</dbReference>
<evidence type="ECO:0000256" key="2">
    <source>
        <dbReference type="ARBA" id="ARBA00022729"/>
    </source>
</evidence>
<feature type="domain" description="EGF-like" evidence="7">
    <location>
        <begin position="363"/>
        <end position="400"/>
    </location>
</feature>
<feature type="signal peptide" evidence="6">
    <location>
        <begin position="1"/>
        <end position="22"/>
    </location>
</feature>
<proteinExistence type="predicted"/>
<dbReference type="SMART" id="SM00369">
    <property type="entry name" value="LRR_TYP"/>
    <property type="match status" value="5"/>
</dbReference>
<dbReference type="InterPro" id="IPR026906">
    <property type="entry name" value="LRR_5"/>
</dbReference>
<feature type="domain" description="EGF-like" evidence="7">
    <location>
        <begin position="326"/>
        <end position="362"/>
    </location>
</feature>
<keyword evidence="4" id="KW-1015">Disulfide bond</keyword>
<dbReference type="SUPFAM" id="SSF57196">
    <property type="entry name" value="EGF/Laminin"/>
    <property type="match status" value="2"/>
</dbReference>
<organism evidence="8 9">
    <name type="scientific">Clytia hemisphaerica</name>
    <dbReference type="NCBI Taxonomy" id="252671"/>
    <lineage>
        <taxon>Eukaryota</taxon>
        <taxon>Metazoa</taxon>
        <taxon>Cnidaria</taxon>
        <taxon>Hydrozoa</taxon>
        <taxon>Hydroidolina</taxon>
        <taxon>Leptothecata</taxon>
        <taxon>Obeliida</taxon>
        <taxon>Clytiidae</taxon>
        <taxon>Clytia</taxon>
    </lineage>
</organism>
<dbReference type="InterPro" id="IPR003591">
    <property type="entry name" value="Leu-rich_rpt_typical-subtyp"/>
</dbReference>
<feature type="disulfide bond" evidence="4">
    <location>
        <begin position="390"/>
        <end position="399"/>
    </location>
</feature>
<evidence type="ECO:0000259" key="7">
    <source>
        <dbReference type="PROSITE" id="PS50026"/>
    </source>
</evidence>
<dbReference type="GeneID" id="136824101"/>
<dbReference type="SMART" id="SM00181">
    <property type="entry name" value="EGF"/>
    <property type="match status" value="2"/>
</dbReference>
<keyword evidence="5" id="KW-0472">Membrane</keyword>
<evidence type="ECO:0000313" key="9">
    <source>
        <dbReference type="Proteomes" id="UP000594262"/>
    </source>
</evidence>
<dbReference type="PROSITE" id="PS51450">
    <property type="entry name" value="LRR"/>
    <property type="match status" value="1"/>
</dbReference>
<reference evidence="8" key="1">
    <citation type="submission" date="2021-01" db="UniProtKB">
        <authorList>
            <consortium name="EnsemblMetazoa"/>
        </authorList>
    </citation>
    <scope>IDENTIFICATION</scope>
</reference>
<dbReference type="InterPro" id="IPR000742">
    <property type="entry name" value="EGF"/>
</dbReference>
<evidence type="ECO:0000256" key="4">
    <source>
        <dbReference type="PROSITE-ProRule" id="PRU00076"/>
    </source>
</evidence>
<dbReference type="InterPro" id="IPR001611">
    <property type="entry name" value="Leu-rich_rpt"/>
</dbReference>
<feature type="transmembrane region" description="Helical" evidence="5">
    <location>
        <begin position="413"/>
        <end position="434"/>
    </location>
</feature>
<dbReference type="PANTHER" id="PTHR24373:SF275">
    <property type="entry name" value="TIR DOMAIN-CONTAINING PROTEIN"/>
    <property type="match status" value="1"/>
</dbReference>
<keyword evidence="4" id="KW-0245">EGF-like domain</keyword>
<dbReference type="RefSeq" id="XP_066936366.1">
    <property type="nucleotide sequence ID" value="XM_067080265.1"/>
</dbReference>
<dbReference type="PROSITE" id="PS50026">
    <property type="entry name" value="EGF_3"/>
    <property type="match status" value="2"/>
</dbReference>
<dbReference type="InterPro" id="IPR032675">
    <property type="entry name" value="LRR_dom_sf"/>
</dbReference>
<dbReference type="Pfam" id="PF13306">
    <property type="entry name" value="LRR_5"/>
    <property type="match status" value="1"/>
</dbReference>
<evidence type="ECO:0000256" key="1">
    <source>
        <dbReference type="ARBA" id="ARBA00022614"/>
    </source>
</evidence>
<evidence type="ECO:0000256" key="3">
    <source>
        <dbReference type="ARBA" id="ARBA00022737"/>
    </source>
</evidence>
<keyword evidence="5" id="KW-1133">Transmembrane helix</keyword>
<keyword evidence="2 6" id="KW-0732">Signal</keyword>
<dbReference type="Pfam" id="PF13855">
    <property type="entry name" value="LRR_8"/>
    <property type="match status" value="1"/>
</dbReference>
<dbReference type="Gene3D" id="3.80.10.10">
    <property type="entry name" value="Ribonuclease Inhibitor"/>
    <property type="match status" value="2"/>
</dbReference>
<dbReference type="PANTHER" id="PTHR24373">
    <property type="entry name" value="SLIT RELATED LEUCINE-RICH REPEAT NEURONAL PROTEIN"/>
    <property type="match status" value="1"/>
</dbReference>
<dbReference type="OrthoDB" id="5967152at2759"/>
<sequence length="461" mass="51228">MRIRKDFLTISFFFIMVTGVAAEDGCNVINCKCDTAGKRVYDCVNVNDTILRMIAQQINNDTIDLSITGQNLTTFDAPFYLENLNNLDLSGNSFKRIPENLAKKFPKLGVLELKDNSIDKLDPEDFTGLSNLNKLRMDRNLLTEIKGGTFIELKNLKQLYADENQIETLSADSFSGASNLLNIEMKKNKVKSLPVGIFDPLKPNNQLKIELTENYLTEIPNGLFTKLTEFQFILADKNLLTKIGDTAFQGVRAYAINIKDNKITELLKSTFEGAQLQILQVDDNPIRCQCSLKDLHGLVDQMTGTCINKTSAEIDSAEWIREELCNECEVNNTCQHGGICVPVGKMDINCKCINDYHGKNCQDKPICESVTCQNKGTCKNLSPSNYTCECKDNYSGNHCEIFNEDNSLTVAEIVGIVLGVLLFFILLVVIYMLCRKRCQKGGDGKAKAGEGVPLKGGPVSA</sequence>
<dbReference type="InterPro" id="IPR050328">
    <property type="entry name" value="Dev_Immune_Receptor"/>
</dbReference>
<evidence type="ECO:0000313" key="8">
    <source>
        <dbReference type="EnsemblMetazoa" id="CLYHEMP022929.1"/>
    </source>
</evidence>
<evidence type="ECO:0000256" key="5">
    <source>
        <dbReference type="SAM" id="Phobius"/>
    </source>
</evidence>
<feature type="disulfide bond" evidence="4">
    <location>
        <begin position="352"/>
        <end position="361"/>
    </location>
</feature>
<keyword evidence="3" id="KW-0677">Repeat</keyword>
<dbReference type="AlphaFoldDB" id="A0A7M5XK10"/>
<dbReference type="PROSITE" id="PS00022">
    <property type="entry name" value="EGF_1"/>
    <property type="match status" value="2"/>
</dbReference>
<keyword evidence="5" id="KW-0812">Transmembrane</keyword>
<comment type="caution">
    <text evidence="4">Lacks conserved residue(s) required for the propagation of feature annotation.</text>
</comment>
<name>A0A7M5XK10_9CNID</name>
<protein>
    <recommendedName>
        <fullName evidence="7">EGF-like domain-containing protein</fullName>
    </recommendedName>
</protein>
<dbReference type="CDD" id="cd00054">
    <property type="entry name" value="EGF_CA"/>
    <property type="match status" value="2"/>
</dbReference>
<keyword evidence="9" id="KW-1185">Reference proteome</keyword>
<dbReference type="SUPFAM" id="SSF52058">
    <property type="entry name" value="L domain-like"/>
    <property type="match status" value="1"/>
</dbReference>
<keyword evidence="1" id="KW-0433">Leucine-rich repeat</keyword>
<feature type="chain" id="PRO_5029729677" description="EGF-like domain-containing protein" evidence="6">
    <location>
        <begin position="23"/>
        <end position="461"/>
    </location>
</feature>
<accession>A0A7M5XK10</accession>
<evidence type="ECO:0000256" key="6">
    <source>
        <dbReference type="SAM" id="SignalP"/>
    </source>
</evidence>